<dbReference type="Proteomes" id="UP000002620">
    <property type="component" value="Chromosome"/>
</dbReference>
<comment type="subcellular location">
    <subcellularLocation>
        <location evidence="9">Cytoplasm</location>
    </subcellularLocation>
</comment>
<dbReference type="NCBIfam" id="NF004044">
    <property type="entry name" value="PRK05561.1"/>
    <property type="match status" value="1"/>
</dbReference>
<dbReference type="PANTHER" id="PTHR43493">
    <property type="entry name" value="DNA GYRASE/TOPOISOMERASE SUBUNIT A"/>
    <property type="match status" value="1"/>
</dbReference>
<dbReference type="GO" id="GO:0009330">
    <property type="term" value="C:DNA topoisomerase type II (double strand cut, ATP-hydrolyzing) complex"/>
    <property type="evidence" value="ECO:0007669"/>
    <property type="project" value="TreeGrafter"/>
</dbReference>
<dbReference type="SMART" id="SM00434">
    <property type="entry name" value="TOP4c"/>
    <property type="match status" value="1"/>
</dbReference>
<dbReference type="Pfam" id="PF03989">
    <property type="entry name" value="DNA_gyraseA_C"/>
    <property type="match status" value="6"/>
</dbReference>
<dbReference type="HOGENOM" id="CLU_002977_6_1_9"/>
<dbReference type="NCBIfam" id="TIGR01063">
    <property type="entry name" value="gyrA"/>
    <property type="match status" value="1"/>
</dbReference>
<dbReference type="InterPro" id="IPR013758">
    <property type="entry name" value="Topo_IIA_A/C_ab"/>
</dbReference>
<keyword evidence="9" id="KW-0963">Cytoplasm</keyword>
<evidence type="ECO:0000256" key="2">
    <source>
        <dbReference type="ARBA" id="ARBA00008263"/>
    </source>
</evidence>
<comment type="subunit">
    <text evidence="9">Heterotetramer, composed of two GyrA and two GyrB chains. In the heterotetramer, GyrA contains the active site tyrosine that forms a transient covalent intermediate with DNA, while GyrB binds cofactors and catalyzes ATP hydrolysis.</text>
</comment>
<dbReference type="Gene3D" id="3.90.199.10">
    <property type="entry name" value="Topoisomerase II, domain 5"/>
    <property type="match status" value="1"/>
</dbReference>
<comment type="subunit">
    <text evidence="8">Heterotetramer composed of ParC and ParE.</text>
</comment>
<dbReference type="PANTHER" id="PTHR43493:SF5">
    <property type="entry name" value="DNA GYRASE SUBUNIT A, CHLOROPLASTIC_MITOCHONDRIAL"/>
    <property type="match status" value="1"/>
</dbReference>
<feature type="domain" description="Topo IIA-type catalytic" evidence="12">
    <location>
        <begin position="30"/>
        <end position="493"/>
    </location>
</feature>
<keyword evidence="7 9" id="KW-0413">Isomerase</keyword>
<dbReference type="STRING" id="429009.Adeg_0006"/>
<dbReference type="InterPro" id="IPR050220">
    <property type="entry name" value="Type_II_DNA_Topoisomerases"/>
</dbReference>
<dbReference type="GO" id="GO:0006265">
    <property type="term" value="P:DNA topological change"/>
    <property type="evidence" value="ECO:0007669"/>
    <property type="project" value="UniProtKB-UniRule"/>
</dbReference>
<reference evidence="13 14" key="1">
    <citation type="submission" date="2009-10" db="EMBL/GenBank/DDBJ databases">
        <title>Complete sequence of chromosome of Ammonifex degensii KC4.</title>
        <authorList>
            <consortium name="US DOE Joint Genome Institute"/>
            <person name="Kerfeld C."/>
            <person name="Goodner B."/>
            <person name="Huber H."/>
            <person name="Stetter K."/>
            <person name="Lucas S."/>
            <person name="Copeland A."/>
            <person name="Lapidus A."/>
            <person name="Glavina del Rio T."/>
            <person name="Dalin E."/>
            <person name="Tice H."/>
            <person name="Bruce D."/>
            <person name="Goodwin L."/>
            <person name="Pitluck S."/>
            <person name="Saunders E."/>
            <person name="Brettin T."/>
            <person name="Detter J.C."/>
            <person name="Han C."/>
            <person name="Larimer F."/>
            <person name="Land M."/>
            <person name="Hauser L."/>
            <person name="Kyrpides N."/>
            <person name="Ovchinnikova G."/>
            <person name="Richardson P."/>
        </authorList>
    </citation>
    <scope>NUCLEOTIDE SEQUENCE [LARGE SCALE GENOMIC DNA]</scope>
    <source>
        <strain evidence="14">DSM 10501 / KC4</strain>
    </source>
</reference>
<evidence type="ECO:0000256" key="1">
    <source>
        <dbReference type="ARBA" id="ARBA00000185"/>
    </source>
</evidence>
<dbReference type="FunFam" id="3.30.1360.40:FF:000002">
    <property type="entry name" value="DNA gyrase subunit A"/>
    <property type="match status" value="1"/>
</dbReference>
<dbReference type="GO" id="GO:0005524">
    <property type="term" value="F:ATP binding"/>
    <property type="evidence" value="ECO:0007669"/>
    <property type="project" value="UniProtKB-UniRule"/>
</dbReference>
<dbReference type="Gene3D" id="2.120.10.90">
    <property type="entry name" value="DNA gyrase/topoisomerase IV, subunit A, C-terminal"/>
    <property type="match status" value="1"/>
</dbReference>
<dbReference type="EC" id="5.6.2.2" evidence="9"/>
<dbReference type="OrthoDB" id="9806486at2"/>
<keyword evidence="4 9" id="KW-0067">ATP-binding</keyword>
<dbReference type="FunFam" id="2.120.10.90:FF:000005">
    <property type="entry name" value="DNA topoisomerase 4 subunit A"/>
    <property type="match status" value="1"/>
</dbReference>
<keyword evidence="3 9" id="KW-0547">Nucleotide-binding</keyword>
<keyword evidence="6 9" id="KW-0238">DNA-binding</keyword>
<dbReference type="eggNOG" id="COG0188">
    <property type="taxonomic scope" value="Bacteria"/>
</dbReference>
<dbReference type="SUPFAM" id="SSF101904">
    <property type="entry name" value="GyrA/ParC C-terminal domain-like"/>
    <property type="match status" value="1"/>
</dbReference>
<comment type="miscellaneous">
    <text evidence="9">Few gyrases are as efficient as E.coli at forming negative supercoils. Not all organisms have 2 type II topoisomerases; in organisms with a single type II topoisomerase this enzyme also has to decatenate newly replicated chromosomes.</text>
</comment>
<sequence>MGKVIPIEITEEMRQSYLDYAMSVIVGRALPDVRDGLKPVHRRILYAMHTLGMTPDRPHRKSAYIVGEVLARYHPHGDAPVYDALVRLAQDFACRYPLVDGHGNFGSIDGDAPAAMRYTEARLSRYALEMLRDINKDTVDFVPNYDGTTQEPAVLPSRLPNLLVNGSAGIAVGMATNIPPHNLGEVIDGLLALIDNPDLSLEELMRYVPGPDFPTGGIILGREGIRTAYATGRGGIVVRGKATIERKGNRNLIVITEIPYQVNKARLLERIAELVKEKRLEGVADLRDESDRSGIRVVVELKRDADPQVILNRLYKHTQLEETFGVIMLALVNGQPEVLSLKEMMRHYLNHQKEVVVRRCQYELREAQLRLEVVEGLVVAVDNIDAVVQLIKTAPDVPTAKERLISTFGLTEKQAQAILDMRLQRLTALEREKLVAELKELKEKIAYLEGVLADEAKVWGIVKEELKALKERFADPRRTLIVDEEVTYRPEDLIPAEQVVVLLSHQGYIKRQDKSLYRSQHRGGRGVTGLKLKDGDFVRHLYLANTHDYLLFFTSAGRVHRLKVYEIPEAERAGRGTALPNLLQLSPEEQVTAIIPVADFSEDKYVLLVTRQGVVKKLPLGELANIRRVGLNAISLDPGDELVAAALPGPEEEVLLVTEGGKAIRFRAAEVRPMGRAARGVRGMKLRPGDRVAGLAVLDGAGEVLLVTAGGYGKRVKTADFPLQGRGGMGVTALAVSKTSGPVVGVEVVRDEEEILLASAAGWLTRLKVKEVPVMGRQARGVVLMRLQPEDRLVALAKIGED</sequence>
<dbReference type="HAMAP" id="MF_01897">
    <property type="entry name" value="GyrA"/>
    <property type="match status" value="1"/>
</dbReference>
<dbReference type="NCBIfam" id="NF004043">
    <property type="entry name" value="PRK05560.1"/>
    <property type="match status" value="1"/>
</dbReference>
<evidence type="ECO:0000256" key="7">
    <source>
        <dbReference type="ARBA" id="ARBA00023235"/>
    </source>
</evidence>
<evidence type="ECO:0000313" key="14">
    <source>
        <dbReference type="Proteomes" id="UP000002620"/>
    </source>
</evidence>
<dbReference type="Gene3D" id="1.10.268.10">
    <property type="entry name" value="Topoisomerase, domain 3"/>
    <property type="match status" value="1"/>
</dbReference>
<dbReference type="SUPFAM" id="SSF56719">
    <property type="entry name" value="Type II DNA topoisomerase"/>
    <property type="match status" value="1"/>
</dbReference>
<gene>
    <name evidence="9" type="primary">gyrA</name>
    <name evidence="13" type="ordered locus">Adeg_0006</name>
</gene>
<name>C9RA74_AMMDK</name>
<protein>
    <recommendedName>
        <fullName evidence="9">DNA gyrase subunit A</fullName>
        <ecNumber evidence="9">5.6.2.2</ecNumber>
    </recommendedName>
</protein>
<dbReference type="FunFam" id="3.90.199.10:FF:000001">
    <property type="entry name" value="DNA gyrase subunit A"/>
    <property type="match status" value="1"/>
</dbReference>
<dbReference type="AlphaFoldDB" id="C9RA74"/>
<evidence type="ECO:0000256" key="3">
    <source>
        <dbReference type="ARBA" id="ARBA00022741"/>
    </source>
</evidence>
<dbReference type="GO" id="GO:0006261">
    <property type="term" value="P:DNA-templated DNA replication"/>
    <property type="evidence" value="ECO:0007669"/>
    <property type="project" value="UniProtKB-UniRule"/>
</dbReference>
<keyword evidence="14" id="KW-1185">Reference proteome</keyword>
<evidence type="ECO:0000256" key="10">
    <source>
        <dbReference type="PROSITE-ProRule" id="PRU01384"/>
    </source>
</evidence>
<dbReference type="FunFam" id="1.10.268.10:FF:000001">
    <property type="entry name" value="DNA gyrase subunit A"/>
    <property type="match status" value="1"/>
</dbReference>
<comment type="function">
    <text evidence="9">A type II topoisomerase that negatively supercoils closed circular double-stranded (ds) DNA in an ATP-dependent manner to modulate DNA topology and maintain chromosomes in an underwound state. Negative supercoiling favors strand separation, and DNA replication, transcription, recombination and repair, all of which involve strand separation. Also able to catalyze the interconversion of other topological isomers of dsDNA rings, including catenanes and knotted rings. Type II topoisomerases break and join 2 DNA strands simultaneously in an ATP-dependent manner.</text>
</comment>
<evidence type="ECO:0000313" key="13">
    <source>
        <dbReference type="EMBL" id="ACX51183.1"/>
    </source>
</evidence>
<dbReference type="InterPro" id="IPR013760">
    <property type="entry name" value="Topo_IIA-like_dom_sf"/>
</dbReference>
<accession>C9RA74</accession>
<dbReference type="InterPro" id="IPR002205">
    <property type="entry name" value="Topo_IIA_dom_A"/>
</dbReference>
<dbReference type="InterPro" id="IPR035516">
    <property type="entry name" value="Gyrase/topoIV_suA_C"/>
</dbReference>
<dbReference type="EMBL" id="CP001785">
    <property type="protein sequence ID" value="ACX51183.1"/>
    <property type="molecule type" value="Genomic_DNA"/>
</dbReference>
<keyword evidence="11" id="KW-0175">Coiled coil</keyword>
<evidence type="ECO:0000256" key="4">
    <source>
        <dbReference type="ARBA" id="ARBA00022840"/>
    </source>
</evidence>
<feature type="coiled-coil region" evidence="11">
    <location>
        <begin position="424"/>
        <end position="451"/>
    </location>
</feature>
<organism evidence="13 14">
    <name type="scientific">Ammonifex degensii (strain DSM 10501 / KC4)</name>
    <dbReference type="NCBI Taxonomy" id="429009"/>
    <lineage>
        <taxon>Bacteria</taxon>
        <taxon>Bacillati</taxon>
        <taxon>Bacillota</taxon>
        <taxon>Clostridia</taxon>
        <taxon>Thermoanaerobacterales</taxon>
        <taxon>Thermoanaerobacteraceae</taxon>
        <taxon>Ammonifex</taxon>
    </lineage>
</organism>
<dbReference type="GO" id="GO:0005737">
    <property type="term" value="C:cytoplasm"/>
    <property type="evidence" value="ECO:0007669"/>
    <property type="project" value="UniProtKB-SubCell"/>
</dbReference>
<dbReference type="GO" id="GO:0005694">
    <property type="term" value="C:chromosome"/>
    <property type="evidence" value="ECO:0007669"/>
    <property type="project" value="InterPro"/>
</dbReference>
<keyword evidence="5 9" id="KW-0799">Topoisomerase</keyword>
<feature type="short sequence motif" description="GyrA-box" evidence="9">
    <location>
        <begin position="520"/>
        <end position="526"/>
    </location>
</feature>
<dbReference type="RefSeq" id="WP_012818163.1">
    <property type="nucleotide sequence ID" value="NC_013385.1"/>
</dbReference>
<dbReference type="InterPro" id="IPR006691">
    <property type="entry name" value="GyrA/parC_rep"/>
</dbReference>
<evidence type="ECO:0000256" key="11">
    <source>
        <dbReference type="SAM" id="Coils"/>
    </source>
</evidence>
<dbReference type="Gene3D" id="3.30.1360.40">
    <property type="match status" value="1"/>
</dbReference>
<dbReference type="InterPro" id="IPR005743">
    <property type="entry name" value="GyrA"/>
</dbReference>
<evidence type="ECO:0000256" key="5">
    <source>
        <dbReference type="ARBA" id="ARBA00023029"/>
    </source>
</evidence>
<proteinExistence type="inferred from homology"/>
<dbReference type="GO" id="GO:0034335">
    <property type="term" value="F:DNA negative supercoiling activity"/>
    <property type="evidence" value="ECO:0007669"/>
    <property type="project" value="UniProtKB-ARBA"/>
</dbReference>
<comment type="catalytic activity">
    <reaction evidence="1 9 10">
        <text>ATP-dependent breakage, passage and rejoining of double-stranded DNA.</text>
        <dbReference type="EC" id="5.6.2.2"/>
    </reaction>
</comment>
<dbReference type="InterPro" id="IPR013757">
    <property type="entry name" value="Topo_IIA_A_a_sf"/>
</dbReference>
<evidence type="ECO:0000259" key="12">
    <source>
        <dbReference type="PROSITE" id="PS52040"/>
    </source>
</evidence>
<dbReference type="PROSITE" id="PS52040">
    <property type="entry name" value="TOPO_IIA"/>
    <property type="match status" value="1"/>
</dbReference>
<comment type="similarity">
    <text evidence="2 9">Belongs to the type II topoisomerase GyrA/ParC subunit family.</text>
</comment>
<evidence type="ECO:0000256" key="9">
    <source>
        <dbReference type="HAMAP-Rule" id="MF_01897"/>
    </source>
</evidence>
<dbReference type="CDD" id="cd00187">
    <property type="entry name" value="TOP4c"/>
    <property type="match status" value="1"/>
</dbReference>
<dbReference type="KEGG" id="adg:Adeg_0006"/>
<dbReference type="GO" id="GO:0003677">
    <property type="term" value="F:DNA binding"/>
    <property type="evidence" value="ECO:0007669"/>
    <property type="project" value="UniProtKB-UniRule"/>
</dbReference>
<dbReference type="Pfam" id="PF00521">
    <property type="entry name" value="DNA_topoisoIV"/>
    <property type="match status" value="1"/>
</dbReference>
<evidence type="ECO:0000256" key="8">
    <source>
        <dbReference type="ARBA" id="ARBA00063644"/>
    </source>
</evidence>
<evidence type="ECO:0000256" key="6">
    <source>
        <dbReference type="ARBA" id="ARBA00023125"/>
    </source>
</evidence>
<feature type="active site" description="O-(5'-phospho-DNA)-tyrosine intermediate" evidence="9 10">
    <location>
        <position position="118"/>
    </location>
</feature>